<evidence type="ECO:0000313" key="2">
    <source>
        <dbReference type="Proteomes" id="UP000184028"/>
    </source>
</evidence>
<dbReference type="EMBL" id="FRBT01000002">
    <property type="protein sequence ID" value="SHL70071.1"/>
    <property type="molecule type" value="Genomic_DNA"/>
</dbReference>
<reference evidence="2" key="1">
    <citation type="submission" date="2016-11" db="EMBL/GenBank/DDBJ databases">
        <authorList>
            <person name="Varghese N."/>
            <person name="Submissions S."/>
        </authorList>
    </citation>
    <scope>NUCLEOTIDE SEQUENCE [LARGE SCALE GENOMIC DNA]</scope>
    <source>
        <strain evidence="2">DSM 24724</strain>
    </source>
</reference>
<evidence type="ECO:0000313" key="1">
    <source>
        <dbReference type="EMBL" id="SHL70071.1"/>
    </source>
</evidence>
<proteinExistence type="predicted"/>
<keyword evidence="2" id="KW-1185">Reference proteome</keyword>
<dbReference type="AlphaFoldDB" id="A0A1M7CS38"/>
<name>A0A1M7CS38_9FLAO</name>
<accession>A0A1M7CS38</accession>
<dbReference type="Proteomes" id="UP000184028">
    <property type="component" value="Unassembled WGS sequence"/>
</dbReference>
<gene>
    <name evidence="1" type="ORF">SAMN05444484_102278</name>
</gene>
<organism evidence="1 2">
    <name type="scientific">Flavobacterium chilense</name>
    <dbReference type="NCBI Taxonomy" id="946677"/>
    <lineage>
        <taxon>Bacteria</taxon>
        <taxon>Pseudomonadati</taxon>
        <taxon>Bacteroidota</taxon>
        <taxon>Flavobacteriia</taxon>
        <taxon>Flavobacteriales</taxon>
        <taxon>Flavobacteriaceae</taxon>
        <taxon>Flavobacterium</taxon>
    </lineage>
</organism>
<dbReference type="STRING" id="946677.SAMN05444484_102278"/>
<dbReference type="RefSeq" id="WP_068841746.1">
    <property type="nucleotide sequence ID" value="NZ_FRBT01000002.1"/>
</dbReference>
<protein>
    <submittedName>
        <fullName evidence="1">Uncharacterized protein</fullName>
    </submittedName>
</protein>
<sequence length="151" mass="18280">MVTLNKMTLFIFFHFFLGLKIYSQNLNKIIETDTIYVLFKQTKNKQIYIPTNNKKWAEYHFVFKNSRFTPVLFYHTPKTPEEKTEKKSFLKKKKDILIDYDHLINLFSFQGAQQLFLNKKKIYIIDNKDINCFTIKLKEVKIIDYFQTPDD</sequence>